<keyword evidence="4 6" id="KW-1133">Transmembrane helix</keyword>
<evidence type="ECO:0000313" key="8">
    <source>
        <dbReference type="Proteomes" id="UP000835052"/>
    </source>
</evidence>
<dbReference type="EMBL" id="CAJGYM010000021">
    <property type="protein sequence ID" value="CAD6191400.1"/>
    <property type="molecule type" value="Genomic_DNA"/>
</dbReference>
<dbReference type="InterPro" id="IPR002184">
    <property type="entry name" value="7TM_GPCR_serpentine_rcpt_Srb"/>
</dbReference>
<evidence type="ECO:0000256" key="6">
    <source>
        <dbReference type="SAM" id="Phobius"/>
    </source>
</evidence>
<proteinExistence type="inferred from homology"/>
<evidence type="ECO:0000256" key="4">
    <source>
        <dbReference type="ARBA" id="ARBA00022989"/>
    </source>
</evidence>
<accession>A0A8S1HDK9</accession>
<evidence type="ECO:0000256" key="2">
    <source>
        <dbReference type="ARBA" id="ARBA00006860"/>
    </source>
</evidence>
<dbReference type="OrthoDB" id="5870496at2759"/>
<feature type="transmembrane region" description="Helical" evidence="6">
    <location>
        <begin position="199"/>
        <end position="216"/>
    </location>
</feature>
<comment type="caution">
    <text evidence="7">The sequence shown here is derived from an EMBL/GenBank/DDBJ whole genome shotgun (WGS) entry which is preliminary data.</text>
</comment>
<name>A0A8S1HDK9_9PELO</name>
<reference evidence="7" key="1">
    <citation type="submission" date="2020-10" db="EMBL/GenBank/DDBJ databases">
        <authorList>
            <person name="Kikuchi T."/>
        </authorList>
    </citation>
    <scope>NUCLEOTIDE SEQUENCE</scope>
    <source>
        <strain evidence="7">NKZ352</strain>
    </source>
</reference>
<comment type="subcellular location">
    <subcellularLocation>
        <location evidence="1">Membrane</location>
        <topology evidence="1">Multi-pass membrane protein</topology>
    </subcellularLocation>
</comment>
<feature type="transmembrane region" description="Helical" evidence="6">
    <location>
        <begin position="93"/>
        <end position="114"/>
    </location>
</feature>
<comment type="similarity">
    <text evidence="2">Belongs to the nematode receptor-like protein srb family.</text>
</comment>
<protein>
    <submittedName>
        <fullName evidence="7">Uncharacterized protein</fullName>
    </submittedName>
</protein>
<evidence type="ECO:0000256" key="3">
    <source>
        <dbReference type="ARBA" id="ARBA00022692"/>
    </source>
</evidence>
<keyword evidence="5 6" id="KW-0472">Membrane</keyword>
<dbReference type="GO" id="GO:0016020">
    <property type="term" value="C:membrane"/>
    <property type="evidence" value="ECO:0007669"/>
    <property type="project" value="UniProtKB-SubCell"/>
</dbReference>
<organism evidence="7 8">
    <name type="scientific">Caenorhabditis auriculariae</name>
    <dbReference type="NCBI Taxonomy" id="2777116"/>
    <lineage>
        <taxon>Eukaryota</taxon>
        <taxon>Metazoa</taxon>
        <taxon>Ecdysozoa</taxon>
        <taxon>Nematoda</taxon>
        <taxon>Chromadorea</taxon>
        <taxon>Rhabditida</taxon>
        <taxon>Rhabditina</taxon>
        <taxon>Rhabditomorpha</taxon>
        <taxon>Rhabditoidea</taxon>
        <taxon>Rhabditidae</taxon>
        <taxon>Peloderinae</taxon>
        <taxon>Caenorhabditis</taxon>
    </lineage>
</organism>
<evidence type="ECO:0000256" key="5">
    <source>
        <dbReference type="ARBA" id="ARBA00023136"/>
    </source>
</evidence>
<sequence length="300" mass="33611">MCVSWAALPILVHFVTRKLISTAFHANIKTYASLIPFIVTDPCELLIPRTLFIIIHVPLLYGVFGSSFIMIGMMIERIVALVYHRDYESWRTLLGPFLAAAATSCGILITVYPYHNEQFTAKQVSFIATPGSAAEKKICAFWAGPTDFARGPLRPGLAQKMAGVVGLTCWPSHKLANGENGKPLSSRYQMSENVRTTKFTVVISLIHVIVYLIYLSGTLTTRLHKDSFATPVDFQAFRGVFFFVPDMFLFMGCMAQRLLDSMRMAETKRIRTSVAIRFNGVEGANNYFQAIQKQWNSIDS</sequence>
<dbReference type="Pfam" id="PF10292">
    <property type="entry name" value="7TM_GPCR_Srab"/>
    <property type="match status" value="1"/>
</dbReference>
<keyword evidence="3 6" id="KW-0812">Transmembrane</keyword>
<feature type="transmembrane region" description="Helical" evidence="6">
    <location>
        <begin position="236"/>
        <end position="259"/>
    </location>
</feature>
<dbReference type="PANTHER" id="PTHR31216">
    <property type="entry name" value="SERPENTINE RECEPTOR CLASS BETA-1-RELATED-RELATED"/>
    <property type="match status" value="1"/>
</dbReference>
<gene>
    <name evidence="7" type="ORF">CAUJ_LOCUS7319</name>
</gene>
<keyword evidence="8" id="KW-1185">Reference proteome</keyword>
<dbReference type="InterPro" id="IPR019408">
    <property type="entry name" value="7TM_GPCR_serpentine_rcpt_Srab"/>
</dbReference>
<feature type="transmembrane region" description="Helical" evidence="6">
    <location>
        <begin position="51"/>
        <end position="73"/>
    </location>
</feature>
<dbReference type="PRINTS" id="PR00699">
    <property type="entry name" value="TMPROTEINSRB"/>
</dbReference>
<dbReference type="GO" id="GO:0004888">
    <property type="term" value="F:transmembrane signaling receptor activity"/>
    <property type="evidence" value="ECO:0007669"/>
    <property type="project" value="InterPro"/>
</dbReference>
<dbReference type="Proteomes" id="UP000835052">
    <property type="component" value="Unassembled WGS sequence"/>
</dbReference>
<dbReference type="GO" id="GO:0007606">
    <property type="term" value="P:sensory perception of chemical stimulus"/>
    <property type="evidence" value="ECO:0007669"/>
    <property type="project" value="InterPro"/>
</dbReference>
<dbReference type="AlphaFoldDB" id="A0A8S1HDK9"/>
<evidence type="ECO:0000313" key="7">
    <source>
        <dbReference type="EMBL" id="CAD6191400.1"/>
    </source>
</evidence>
<evidence type="ECO:0000256" key="1">
    <source>
        <dbReference type="ARBA" id="ARBA00004141"/>
    </source>
</evidence>